<evidence type="ECO:0000259" key="4">
    <source>
        <dbReference type="Pfam" id="PF08622"/>
    </source>
</evidence>
<reference evidence="6" key="1">
    <citation type="journal article" date="2020" name="Stud. Mycol.">
        <title>101 Dothideomycetes genomes: a test case for predicting lifestyles and emergence of pathogens.</title>
        <authorList>
            <person name="Haridas S."/>
            <person name="Albert R."/>
            <person name="Binder M."/>
            <person name="Bloem J."/>
            <person name="Labutti K."/>
            <person name="Salamov A."/>
            <person name="Andreopoulos B."/>
            <person name="Baker S."/>
            <person name="Barry K."/>
            <person name="Bills G."/>
            <person name="Bluhm B."/>
            <person name="Cannon C."/>
            <person name="Castanera R."/>
            <person name="Culley D."/>
            <person name="Daum C."/>
            <person name="Ezra D."/>
            <person name="Gonzalez J."/>
            <person name="Henrissat B."/>
            <person name="Kuo A."/>
            <person name="Liang C."/>
            <person name="Lipzen A."/>
            <person name="Lutzoni F."/>
            <person name="Magnuson J."/>
            <person name="Mondo S."/>
            <person name="Nolan M."/>
            <person name="Ohm R."/>
            <person name="Pangilinan J."/>
            <person name="Park H.-J."/>
            <person name="Ramirez L."/>
            <person name="Alfaro M."/>
            <person name="Sun H."/>
            <person name="Tritt A."/>
            <person name="Yoshinaga Y."/>
            <person name="Zwiers L.-H."/>
            <person name="Turgeon B."/>
            <person name="Goodwin S."/>
            <person name="Spatafora J."/>
            <person name="Crous P."/>
            <person name="Grigoriev I."/>
        </authorList>
    </citation>
    <scope>NUCLEOTIDE SEQUENCE</scope>
    <source>
        <strain evidence="6">CBS 473.64</strain>
    </source>
</reference>
<dbReference type="AlphaFoldDB" id="A0A6A6SBU1"/>
<evidence type="ECO:0000256" key="1">
    <source>
        <dbReference type="ARBA" id="ARBA00004496"/>
    </source>
</evidence>
<dbReference type="InterPro" id="IPR013931">
    <property type="entry name" value="Svf1-like_N"/>
</dbReference>
<accession>A0A6A6SBU1</accession>
<comment type="subcellular location">
    <subcellularLocation>
        <location evidence="1">Cytoplasm</location>
    </subcellularLocation>
</comment>
<dbReference type="EMBL" id="MU006777">
    <property type="protein sequence ID" value="KAF2645239.1"/>
    <property type="molecule type" value="Genomic_DNA"/>
</dbReference>
<dbReference type="GO" id="GO:0006979">
    <property type="term" value="P:response to oxidative stress"/>
    <property type="evidence" value="ECO:0007669"/>
    <property type="project" value="InterPro"/>
</dbReference>
<evidence type="ECO:0000313" key="6">
    <source>
        <dbReference type="EMBL" id="KAF2645239.1"/>
    </source>
</evidence>
<evidence type="ECO:0000259" key="5">
    <source>
        <dbReference type="Pfam" id="PF17187"/>
    </source>
</evidence>
<evidence type="ECO:0000313" key="7">
    <source>
        <dbReference type="Proteomes" id="UP000799753"/>
    </source>
</evidence>
<organism evidence="6 7">
    <name type="scientific">Massarina eburnea CBS 473.64</name>
    <dbReference type="NCBI Taxonomy" id="1395130"/>
    <lineage>
        <taxon>Eukaryota</taxon>
        <taxon>Fungi</taxon>
        <taxon>Dikarya</taxon>
        <taxon>Ascomycota</taxon>
        <taxon>Pezizomycotina</taxon>
        <taxon>Dothideomycetes</taxon>
        <taxon>Pleosporomycetidae</taxon>
        <taxon>Pleosporales</taxon>
        <taxon>Massarineae</taxon>
        <taxon>Massarinaceae</taxon>
        <taxon>Massarina</taxon>
    </lineage>
</organism>
<dbReference type="InterPro" id="IPR033394">
    <property type="entry name" value="Svf1-like_C"/>
</dbReference>
<sequence>MFRWAQQTLANVAGTQEPVYGPEAIQPVGKNEGDPAFTELTKADLTWKTLNVTNAETQTFYVNAESGHTCLLQVIYNNVAGMRVTVQFNCKVFSPGNDKPFLWSSDALTNHGFDEKQHSFYADGISLELSEDGSSYTIKSAVNENSMVDVKFTRAAPGFMGGKDGTSYYGTDPNAPWGTMRHAFWPRATVEGRIITKEGELDMKGRGMFSHALQGMKPHHAASRWNFVNFQSPTYSAILMEFTTPSSYGSTVVRVSGIATDGKLLYANTNAGHIKHVETEQDTDNEWLVPTAVSYAWEGKTEDGKDISALFEGSLGTLWDRVDVLAEVPAFIKTIAANAAGTKPYIYQFRPTIELEVKVGEETKKEEGTALIEATFVS</sequence>
<dbReference type="OrthoDB" id="2590239at2759"/>
<dbReference type="Proteomes" id="UP000799753">
    <property type="component" value="Unassembled WGS sequence"/>
</dbReference>
<dbReference type="Pfam" id="PF17187">
    <property type="entry name" value="Svf1_C"/>
    <property type="match status" value="1"/>
</dbReference>
<proteinExistence type="inferred from homology"/>
<dbReference type="PANTHER" id="PTHR47107:SF1">
    <property type="entry name" value="CERAMIDE-BINDING PROTEIN SVF1-RELATED"/>
    <property type="match status" value="1"/>
</dbReference>
<dbReference type="InterPro" id="IPR051385">
    <property type="entry name" value="Ceramide-binding_SVF1"/>
</dbReference>
<dbReference type="SUPFAM" id="SSF159245">
    <property type="entry name" value="AttH-like"/>
    <property type="match status" value="1"/>
</dbReference>
<dbReference type="PANTHER" id="PTHR47107">
    <property type="entry name" value="SVF1-LIKE PROTEIN YDR222W-RELATED"/>
    <property type="match status" value="1"/>
</dbReference>
<evidence type="ECO:0000256" key="3">
    <source>
        <dbReference type="ARBA" id="ARBA00022490"/>
    </source>
</evidence>
<name>A0A6A6SBU1_9PLEO</name>
<evidence type="ECO:0000256" key="2">
    <source>
        <dbReference type="ARBA" id="ARBA00009069"/>
    </source>
</evidence>
<keyword evidence="7" id="KW-1185">Reference proteome</keyword>
<dbReference type="Pfam" id="PF08622">
    <property type="entry name" value="Svf1"/>
    <property type="match status" value="1"/>
</dbReference>
<dbReference type="GO" id="GO:0005737">
    <property type="term" value="C:cytoplasm"/>
    <property type="evidence" value="ECO:0007669"/>
    <property type="project" value="UniProtKB-SubCell"/>
</dbReference>
<feature type="domain" description="Svf1-like C-terminal" evidence="5">
    <location>
        <begin position="216"/>
        <end position="378"/>
    </location>
</feature>
<feature type="domain" description="Svf1-like N-terminal" evidence="4">
    <location>
        <begin position="56"/>
        <end position="214"/>
    </location>
</feature>
<comment type="similarity">
    <text evidence="2">Belongs to the SVF1 family.</text>
</comment>
<gene>
    <name evidence="6" type="ORF">P280DRAFT_513158</name>
</gene>
<keyword evidence="3" id="KW-0963">Cytoplasm</keyword>
<protein>
    <submittedName>
        <fullName evidence="6">Oxidative stress survival, Svf1-like protein</fullName>
    </submittedName>
</protein>